<dbReference type="InterPro" id="IPR015943">
    <property type="entry name" value="WD40/YVTN_repeat-like_dom_sf"/>
</dbReference>
<comment type="caution">
    <text evidence="4">The sequence shown here is derived from an EMBL/GenBank/DDBJ whole genome shotgun (WGS) entry which is preliminary data.</text>
</comment>
<dbReference type="PROSITE" id="PS51257">
    <property type="entry name" value="PROKAR_LIPOPROTEIN"/>
    <property type="match status" value="1"/>
</dbReference>
<evidence type="ECO:0000256" key="1">
    <source>
        <dbReference type="ARBA" id="ARBA00022574"/>
    </source>
</evidence>
<evidence type="ECO:0000313" key="5">
    <source>
        <dbReference type="Proteomes" id="UP000651977"/>
    </source>
</evidence>
<proteinExistence type="predicted"/>
<evidence type="ECO:0000256" key="2">
    <source>
        <dbReference type="ARBA" id="ARBA00022737"/>
    </source>
</evidence>
<dbReference type="RefSeq" id="WP_083481637.1">
    <property type="nucleotide sequence ID" value="NZ_BMDY01000024.1"/>
</dbReference>
<feature type="repeat" description="WD" evidence="3">
    <location>
        <begin position="156"/>
        <end position="197"/>
    </location>
</feature>
<keyword evidence="2" id="KW-0677">Repeat</keyword>
<dbReference type="SMART" id="SM00320">
    <property type="entry name" value="WD40"/>
    <property type="match status" value="6"/>
</dbReference>
<keyword evidence="5" id="KW-1185">Reference proteome</keyword>
<keyword evidence="1 3" id="KW-0853">WD repeat</keyword>
<dbReference type="PROSITE" id="PS50082">
    <property type="entry name" value="WD_REPEATS_2"/>
    <property type="match status" value="3"/>
</dbReference>
<feature type="repeat" description="WD" evidence="3">
    <location>
        <begin position="241"/>
        <end position="282"/>
    </location>
</feature>
<dbReference type="Gene3D" id="2.130.10.10">
    <property type="entry name" value="YVTN repeat-like/Quinoprotein amine dehydrogenase"/>
    <property type="match status" value="2"/>
</dbReference>
<name>A0ABQ1I6Z8_9ALTE</name>
<dbReference type="Proteomes" id="UP000651977">
    <property type="component" value="Unassembled WGS sequence"/>
</dbReference>
<reference evidence="5" key="1">
    <citation type="journal article" date="2019" name="Int. J. Syst. Evol. Microbiol.">
        <title>The Global Catalogue of Microorganisms (GCM) 10K type strain sequencing project: providing services to taxonomists for standard genome sequencing and annotation.</title>
        <authorList>
            <consortium name="The Broad Institute Genomics Platform"/>
            <consortium name="The Broad Institute Genome Sequencing Center for Infectious Disease"/>
            <person name="Wu L."/>
            <person name="Ma J."/>
        </authorList>
    </citation>
    <scope>NUCLEOTIDE SEQUENCE [LARGE SCALE GENOMIC DNA]</scope>
    <source>
        <strain evidence="5">CGMCC 1.10131</strain>
    </source>
</reference>
<evidence type="ECO:0008006" key="6">
    <source>
        <dbReference type="Google" id="ProtNLM"/>
    </source>
</evidence>
<evidence type="ECO:0000256" key="3">
    <source>
        <dbReference type="PROSITE-ProRule" id="PRU00221"/>
    </source>
</evidence>
<dbReference type="SUPFAM" id="SSF50998">
    <property type="entry name" value="Quinoprotein alcohol dehydrogenase-like"/>
    <property type="match status" value="1"/>
</dbReference>
<dbReference type="EMBL" id="BMDY01000024">
    <property type="protein sequence ID" value="GGB17428.1"/>
    <property type="molecule type" value="Genomic_DNA"/>
</dbReference>
<dbReference type="InterPro" id="IPR019775">
    <property type="entry name" value="WD40_repeat_CS"/>
</dbReference>
<dbReference type="PANTHER" id="PTHR44019:SF8">
    <property type="entry name" value="POC1 CENTRIOLAR PROTEIN HOMOLOG"/>
    <property type="match status" value="1"/>
</dbReference>
<protein>
    <recommendedName>
        <fullName evidence="6">Vegetatible incompatibility protein HET-E-1</fullName>
    </recommendedName>
</protein>
<dbReference type="InterPro" id="IPR050505">
    <property type="entry name" value="WDR55/POC1"/>
</dbReference>
<organism evidence="4 5">
    <name type="scientific">Agarivorans gilvus</name>
    <dbReference type="NCBI Taxonomy" id="680279"/>
    <lineage>
        <taxon>Bacteria</taxon>
        <taxon>Pseudomonadati</taxon>
        <taxon>Pseudomonadota</taxon>
        <taxon>Gammaproteobacteria</taxon>
        <taxon>Alteromonadales</taxon>
        <taxon>Alteromonadaceae</taxon>
        <taxon>Agarivorans</taxon>
    </lineage>
</organism>
<dbReference type="InterPro" id="IPR011047">
    <property type="entry name" value="Quinoprotein_ADH-like_sf"/>
</dbReference>
<dbReference type="InterPro" id="IPR001680">
    <property type="entry name" value="WD40_rpt"/>
</dbReference>
<dbReference type="Pfam" id="PF00400">
    <property type="entry name" value="WD40"/>
    <property type="match status" value="2"/>
</dbReference>
<accession>A0ABQ1I6Z8</accession>
<sequence>MISIKRFVILLVAILISSCSDDLPPLNSWEQAVEGAYAADLSADGRLSMVSSIHHGLSLWDVKQQRQLFQWSHQNQQNNQVFLVKIAEGNHFAISASRDDFVVWNIKTGQALGYWRLSESSIRDVALSSNGQQVLLGLGNGKVIHLDLQTGRRLEFLGHSEKINSVALSANGRYALTGGNDYQALFWDTQTAQVLLRFPHPGRVSSVALQSDGRYAFTSDNGKLARIWALPSGEQVSQLKLTARQNIFSYVTFANQGEWLITGSAARKLSLWHVKSGQLLQDWLVTPHQKTRPKSAVVYSAAMLDNERLASASSSGLVEVWQINK</sequence>
<dbReference type="PROSITE" id="PS00678">
    <property type="entry name" value="WD_REPEATS_1"/>
    <property type="match status" value="1"/>
</dbReference>
<evidence type="ECO:0000313" key="4">
    <source>
        <dbReference type="EMBL" id="GGB17428.1"/>
    </source>
</evidence>
<dbReference type="PROSITE" id="PS50294">
    <property type="entry name" value="WD_REPEATS_REGION"/>
    <property type="match status" value="1"/>
</dbReference>
<gene>
    <name evidence="4" type="ORF">GCM10007414_33550</name>
</gene>
<feature type="repeat" description="WD" evidence="3">
    <location>
        <begin position="197"/>
        <end position="238"/>
    </location>
</feature>
<dbReference type="PANTHER" id="PTHR44019">
    <property type="entry name" value="WD REPEAT-CONTAINING PROTEIN 55"/>
    <property type="match status" value="1"/>
</dbReference>